<organism evidence="1 2">
    <name type="scientific">Alkalicoccobacillus porphyridii</name>
    <dbReference type="NCBI Taxonomy" id="2597270"/>
    <lineage>
        <taxon>Bacteria</taxon>
        <taxon>Bacillati</taxon>
        <taxon>Bacillota</taxon>
        <taxon>Bacilli</taxon>
        <taxon>Bacillales</taxon>
        <taxon>Bacillaceae</taxon>
        <taxon>Alkalicoccobacillus</taxon>
    </lineage>
</organism>
<dbReference type="PANTHER" id="PTHR12110:SF41">
    <property type="entry name" value="INOSOSE DEHYDRATASE"/>
    <property type="match status" value="1"/>
</dbReference>
<dbReference type="PANTHER" id="PTHR12110">
    <property type="entry name" value="HYDROXYPYRUVATE ISOMERASE"/>
    <property type="match status" value="1"/>
</dbReference>
<accession>A0A554A307</accession>
<protein>
    <submittedName>
        <fullName evidence="1">Sugar phosphate isomerase/epimerase</fullName>
    </submittedName>
</protein>
<dbReference type="GO" id="GO:0016853">
    <property type="term" value="F:isomerase activity"/>
    <property type="evidence" value="ECO:0007669"/>
    <property type="project" value="UniProtKB-KW"/>
</dbReference>
<sequence length="250" mass="29094">MIHKTAAQLFTLREEMKRGIKPVLAELKQMGWPGVQLSALPEGYDPQELAAWLQEYNLKAAGMHVSLQRLEKDLEGVIEEVNLYQTKDIVCPFLPESTRTKEGYTEIKHKLNKWAKQASSYRISYHNHDFEFDVVMDEGQSALEYLLEPTPDNLIYAEIDVYWVKKAGLNPVSFIRPYAKRMPLLHLKDMTNDHRQTFAEIGQGQIDFLPIIEWGEQSGVEWYIVEQDQCERDPMRSLEMSLVYLNQMKV</sequence>
<dbReference type="RefSeq" id="WP_143846427.1">
    <property type="nucleotide sequence ID" value="NZ_VLXZ01000001.1"/>
</dbReference>
<evidence type="ECO:0000313" key="1">
    <source>
        <dbReference type="EMBL" id="TSB48081.1"/>
    </source>
</evidence>
<reference evidence="1 2" key="1">
    <citation type="submission" date="2019-07" db="EMBL/GenBank/DDBJ databases">
        <authorList>
            <person name="Park Y.J."/>
            <person name="Jeong S.E."/>
            <person name="Jung H.S."/>
        </authorList>
    </citation>
    <scope>NUCLEOTIDE SEQUENCE [LARGE SCALE GENOMIC DNA]</scope>
    <source>
        <strain evidence="2">P16(2019)</strain>
    </source>
</reference>
<dbReference type="InterPro" id="IPR050312">
    <property type="entry name" value="IolE/XylAMocC-like"/>
</dbReference>
<proteinExistence type="predicted"/>
<dbReference type="AlphaFoldDB" id="A0A554A307"/>
<keyword evidence="1" id="KW-0413">Isomerase</keyword>
<dbReference type="OrthoDB" id="9798407at2"/>
<dbReference type="Gene3D" id="3.20.20.150">
    <property type="entry name" value="Divalent-metal-dependent TIM barrel enzymes"/>
    <property type="match status" value="1"/>
</dbReference>
<dbReference type="SUPFAM" id="SSF51658">
    <property type="entry name" value="Xylose isomerase-like"/>
    <property type="match status" value="1"/>
</dbReference>
<gene>
    <name evidence="1" type="ORF">FN960_00560</name>
</gene>
<evidence type="ECO:0000313" key="2">
    <source>
        <dbReference type="Proteomes" id="UP000318521"/>
    </source>
</evidence>
<dbReference type="InterPro" id="IPR036237">
    <property type="entry name" value="Xyl_isomerase-like_sf"/>
</dbReference>
<dbReference type="Proteomes" id="UP000318521">
    <property type="component" value="Unassembled WGS sequence"/>
</dbReference>
<keyword evidence="2" id="KW-1185">Reference proteome</keyword>
<dbReference type="EMBL" id="VLXZ01000001">
    <property type="protein sequence ID" value="TSB48081.1"/>
    <property type="molecule type" value="Genomic_DNA"/>
</dbReference>
<comment type="caution">
    <text evidence="1">The sequence shown here is derived from an EMBL/GenBank/DDBJ whole genome shotgun (WGS) entry which is preliminary data.</text>
</comment>
<name>A0A554A307_9BACI</name>